<gene>
    <name evidence="1" type="ORF">PHYPA_029743</name>
</gene>
<organism evidence="1">
    <name type="scientific">Physcomitrium patens</name>
    <name type="common">Spreading-leaved earth moss</name>
    <name type="synonym">Physcomitrella patens</name>
    <dbReference type="NCBI Taxonomy" id="3218"/>
    <lineage>
        <taxon>Eukaryota</taxon>
        <taxon>Viridiplantae</taxon>
        <taxon>Streptophyta</taxon>
        <taxon>Embryophyta</taxon>
        <taxon>Bryophyta</taxon>
        <taxon>Bryophytina</taxon>
        <taxon>Bryopsida</taxon>
        <taxon>Funariidae</taxon>
        <taxon>Funariales</taxon>
        <taxon>Funariaceae</taxon>
        <taxon>Physcomitrium</taxon>
    </lineage>
</organism>
<accession>A0A2K1IE83</accession>
<dbReference type="AlphaFoldDB" id="A0A2K1IE83"/>
<dbReference type="EMBL" id="ABEU02000025">
    <property type="protein sequence ID" value="PNR27591.1"/>
    <property type="molecule type" value="Genomic_DNA"/>
</dbReference>
<evidence type="ECO:0000313" key="3">
    <source>
        <dbReference type="Proteomes" id="UP000006727"/>
    </source>
</evidence>
<keyword evidence="3" id="KW-1185">Reference proteome</keyword>
<evidence type="ECO:0000313" key="2">
    <source>
        <dbReference type="EnsemblPlants" id="Pp3c25_8190V3.1"/>
    </source>
</evidence>
<reference evidence="1 3" key="1">
    <citation type="journal article" date="2008" name="Science">
        <title>The Physcomitrella genome reveals evolutionary insights into the conquest of land by plants.</title>
        <authorList>
            <person name="Rensing S."/>
            <person name="Lang D."/>
            <person name="Zimmer A."/>
            <person name="Terry A."/>
            <person name="Salamov A."/>
            <person name="Shapiro H."/>
            <person name="Nishiyama T."/>
            <person name="Perroud P.-F."/>
            <person name="Lindquist E."/>
            <person name="Kamisugi Y."/>
            <person name="Tanahashi T."/>
            <person name="Sakakibara K."/>
            <person name="Fujita T."/>
            <person name="Oishi K."/>
            <person name="Shin-I T."/>
            <person name="Kuroki Y."/>
            <person name="Toyoda A."/>
            <person name="Suzuki Y."/>
            <person name="Hashimoto A."/>
            <person name="Yamaguchi K."/>
            <person name="Sugano A."/>
            <person name="Kohara Y."/>
            <person name="Fujiyama A."/>
            <person name="Anterola A."/>
            <person name="Aoki S."/>
            <person name="Ashton N."/>
            <person name="Barbazuk W.B."/>
            <person name="Barker E."/>
            <person name="Bennetzen J."/>
            <person name="Bezanilla M."/>
            <person name="Blankenship R."/>
            <person name="Cho S.H."/>
            <person name="Dutcher S."/>
            <person name="Estelle M."/>
            <person name="Fawcett J.A."/>
            <person name="Gundlach H."/>
            <person name="Hanada K."/>
            <person name="Heyl A."/>
            <person name="Hicks K.A."/>
            <person name="Hugh J."/>
            <person name="Lohr M."/>
            <person name="Mayer K."/>
            <person name="Melkozernov A."/>
            <person name="Murata T."/>
            <person name="Nelson D."/>
            <person name="Pils B."/>
            <person name="Prigge M."/>
            <person name="Reiss B."/>
            <person name="Renner T."/>
            <person name="Rombauts S."/>
            <person name="Rushton P."/>
            <person name="Sanderfoot A."/>
            <person name="Schween G."/>
            <person name="Shiu S.-H."/>
            <person name="Stueber K."/>
            <person name="Theodoulou F.L."/>
            <person name="Tu H."/>
            <person name="Van de Peer Y."/>
            <person name="Verrier P.J."/>
            <person name="Waters E."/>
            <person name="Wood A."/>
            <person name="Yang L."/>
            <person name="Cove D."/>
            <person name="Cuming A."/>
            <person name="Hasebe M."/>
            <person name="Lucas S."/>
            <person name="Mishler D.B."/>
            <person name="Reski R."/>
            <person name="Grigoriev I."/>
            <person name="Quatrano R.S."/>
            <person name="Boore J.L."/>
        </authorList>
    </citation>
    <scope>NUCLEOTIDE SEQUENCE [LARGE SCALE GENOMIC DNA]</scope>
    <source>
        <strain evidence="2 3">cv. Gransden 2004</strain>
    </source>
</reference>
<reference evidence="2" key="3">
    <citation type="submission" date="2020-12" db="UniProtKB">
        <authorList>
            <consortium name="EnsemblPlants"/>
        </authorList>
    </citation>
    <scope>IDENTIFICATION</scope>
</reference>
<evidence type="ECO:0000313" key="1">
    <source>
        <dbReference type="EMBL" id="PNR27591.1"/>
    </source>
</evidence>
<dbReference type="Proteomes" id="UP000006727">
    <property type="component" value="Chromosome 25"/>
</dbReference>
<dbReference type="Gramene" id="Pp3c25_8190V3.1">
    <property type="protein sequence ID" value="Pp3c25_8190V3.1"/>
    <property type="gene ID" value="Pp3c25_8190"/>
</dbReference>
<reference evidence="1 3" key="2">
    <citation type="journal article" date="2018" name="Plant J.">
        <title>The Physcomitrella patens chromosome-scale assembly reveals moss genome structure and evolution.</title>
        <authorList>
            <person name="Lang D."/>
            <person name="Ullrich K.K."/>
            <person name="Murat F."/>
            <person name="Fuchs J."/>
            <person name="Jenkins J."/>
            <person name="Haas F.B."/>
            <person name="Piednoel M."/>
            <person name="Gundlach H."/>
            <person name="Van Bel M."/>
            <person name="Meyberg R."/>
            <person name="Vives C."/>
            <person name="Morata J."/>
            <person name="Symeonidi A."/>
            <person name="Hiss M."/>
            <person name="Muchero W."/>
            <person name="Kamisugi Y."/>
            <person name="Saleh O."/>
            <person name="Blanc G."/>
            <person name="Decker E.L."/>
            <person name="van Gessel N."/>
            <person name="Grimwood J."/>
            <person name="Hayes R.D."/>
            <person name="Graham S.W."/>
            <person name="Gunter L.E."/>
            <person name="McDaniel S.F."/>
            <person name="Hoernstein S.N.W."/>
            <person name="Larsson A."/>
            <person name="Li F.W."/>
            <person name="Perroud P.F."/>
            <person name="Phillips J."/>
            <person name="Ranjan P."/>
            <person name="Rokshar D.S."/>
            <person name="Rothfels C.J."/>
            <person name="Schneider L."/>
            <person name="Shu S."/>
            <person name="Stevenson D.W."/>
            <person name="Thummler F."/>
            <person name="Tillich M."/>
            <person name="Villarreal Aguilar J.C."/>
            <person name="Widiez T."/>
            <person name="Wong G.K."/>
            <person name="Wymore A."/>
            <person name="Zhang Y."/>
            <person name="Zimmer A.D."/>
            <person name="Quatrano R.S."/>
            <person name="Mayer K.F.X."/>
            <person name="Goodstein D."/>
            <person name="Casacuberta J.M."/>
            <person name="Vandepoele K."/>
            <person name="Reski R."/>
            <person name="Cuming A.C."/>
            <person name="Tuskan G.A."/>
            <person name="Maumus F."/>
            <person name="Salse J."/>
            <person name="Schmutz J."/>
            <person name="Rensing S.A."/>
        </authorList>
    </citation>
    <scope>NUCLEOTIDE SEQUENCE [LARGE SCALE GENOMIC DNA]</scope>
    <source>
        <strain evidence="2 3">cv. Gransden 2004</strain>
    </source>
</reference>
<dbReference type="EnsemblPlants" id="Pp3c25_8190V3.1">
    <property type="protein sequence ID" value="Pp3c25_8190V3.1"/>
    <property type="gene ID" value="Pp3c25_8190"/>
</dbReference>
<name>A0A2K1IE83_PHYPA</name>
<dbReference type="InParanoid" id="A0A2K1IE83"/>
<proteinExistence type="predicted"/>
<sequence length="104" mass="12032">MSSNAATAISTNRLCGTRILVMCGTQFVQDQWCTDSDGETSDRLWCLILHNWVLMLYKKSIFLMYNLVTTHLWNVVANPRNGTTSQWWNASQAWNTSRVEYYTT</sequence>
<protein>
    <submittedName>
        <fullName evidence="1 2">Uncharacterized protein</fullName>
    </submittedName>
</protein>